<evidence type="ECO:0000259" key="5">
    <source>
        <dbReference type="PROSITE" id="PS50158"/>
    </source>
</evidence>
<evidence type="ECO:0000256" key="1">
    <source>
        <dbReference type="ARBA" id="ARBA00022723"/>
    </source>
</evidence>
<feature type="domain" description="GRF-type" evidence="6">
    <location>
        <begin position="91"/>
        <end position="127"/>
    </location>
</feature>
<feature type="domain" description="GRF-type" evidence="6">
    <location>
        <begin position="185"/>
        <end position="228"/>
    </location>
</feature>
<dbReference type="PROSITE" id="PS50158">
    <property type="entry name" value="ZF_CCHC"/>
    <property type="match status" value="2"/>
</dbReference>
<dbReference type="Pfam" id="PF00098">
    <property type="entry name" value="zf-CCHC"/>
    <property type="match status" value="2"/>
</dbReference>
<dbReference type="STRING" id="1157962.A0A250X464"/>
<feature type="domain" description="CCHC-type" evidence="5">
    <location>
        <begin position="252"/>
        <end position="267"/>
    </location>
</feature>
<dbReference type="SUPFAM" id="SSF57756">
    <property type="entry name" value="Retrovirus zinc finger-like domains"/>
    <property type="match status" value="2"/>
</dbReference>
<name>A0A250X464_9CHLO</name>
<dbReference type="OrthoDB" id="5418639at2759"/>
<dbReference type="PANTHER" id="PTHR33680">
    <property type="entry name" value="OS07G0190500 PROTEIN"/>
    <property type="match status" value="1"/>
</dbReference>
<dbReference type="AlphaFoldDB" id="A0A250X464"/>
<sequence>MPGLCRCTSFKEKASVVFMLHRNDITTMMKSWLLLLRLPRINSCSLRPFLVIPSAAAKQCKAPAGYDPMYTAVSPKRPVLDKTSMYPEVICKCGKPAVVKTSNTQKNSNRDFYKCSTCDFFQWCDAVSAPQTKGFGGSLEHSKASLGGSYNSSPYKMAAPNNNSQKYVFGADNPGQSGGDENPKCMCGLPMPVKTSNSEKNPGRQFYTCPKDREDPSRCKSFNWLDEPLKPAGSVSATPLMGGSGGGGGGACFTCGDPGHWTRDCPNKQLGKGGGAGGYGGGPVYRNEGVNGPPGGGMYGSRGGDYAGSAKAGSYGYGGGGGAGGGVGHNFGSSGGGGGGGGRANDVCFKCNQPGHWSSNCPNVGG</sequence>
<protein>
    <recommendedName>
        <fullName evidence="9">CCHC-type domain-containing protein</fullName>
    </recommendedName>
</protein>
<evidence type="ECO:0008006" key="9">
    <source>
        <dbReference type="Google" id="ProtNLM"/>
    </source>
</evidence>
<evidence type="ECO:0000313" key="8">
    <source>
        <dbReference type="Proteomes" id="UP000232323"/>
    </source>
</evidence>
<keyword evidence="1" id="KW-0479">Metal-binding</keyword>
<dbReference type="Gene3D" id="4.10.60.10">
    <property type="entry name" value="Zinc finger, CCHC-type"/>
    <property type="match status" value="2"/>
</dbReference>
<dbReference type="InterPro" id="IPR036875">
    <property type="entry name" value="Znf_CCHC_sf"/>
</dbReference>
<proteinExistence type="predicted"/>
<dbReference type="PANTHER" id="PTHR33680:SF1">
    <property type="entry name" value="OS05G0489500 PROTEIN"/>
    <property type="match status" value="1"/>
</dbReference>
<dbReference type="GO" id="GO:0003676">
    <property type="term" value="F:nucleic acid binding"/>
    <property type="evidence" value="ECO:0007669"/>
    <property type="project" value="InterPro"/>
</dbReference>
<evidence type="ECO:0000313" key="7">
    <source>
        <dbReference type="EMBL" id="GAX77550.1"/>
    </source>
</evidence>
<keyword evidence="3" id="KW-0862">Zinc</keyword>
<dbReference type="GO" id="GO:0008270">
    <property type="term" value="F:zinc ion binding"/>
    <property type="evidence" value="ECO:0007669"/>
    <property type="project" value="UniProtKB-KW"/>
</dbReference>
<comment type="caution">
    <text evidence="7">The sequence shown here is derived from an EMBL/GenBank/DDBJ whole genome shotgun (WGS) entry which is preliminary data.</text>
</comment>
<keyword evidence="8" id="KW-1185">Reference proteome</keyword>
<reference evidence="7 8" key="1">
    <citation type="submission" date="2017-08" db="EMBL/GenBank/DDBJ databases">
        <title>Acidophilic green algal genome provides insights into adaptation to an acidic environment.</title>
        <authorList>
            <person name="Hirooka S."/>
            <person name="Hirose Y."/>
            <person name="Kanesaki Y."/>
            <person name="Higuchi S."/>
            <person name="Fujiwara T."/>
            <person name="Onuma R."/>
            <person name="Era A."/>
            <person name="Ohbayashi R."/>
            <person name="Uzuka A."/>
            <person name="Nozaki H."/>
            <person name="Yoshikawa H."/>
            <person name="Miyagishima S.Y."/>
        </authorList>
    </citation>
    <scope>NUCLEOTIDE SEQUENCE [LARGE SCALE GENOMIC DNA]</scope>
    <source>
        <strain evidence="7 8">NIES-2499</strain>
    </source>
</reference>
<dbReference type="SMART" id="SM00343">
    <property type="entry name" value="ZnF_C2HC"/>
    <property type="match status" value="2"/>
</dbReference>
<organism evidence="7 8">
    <name type="scientific">Chlamydomonas eustigma</name>
    <dbReference type="NCBI Taxonomy" id="1157962"/>
    <lineage>
        <taxon>Eukaryota</taxon>
        <taxon>Viridiplantae</taxon>
        <taxon>Chlorophyta</taxon>
        <taxon>core chlorophytes</taxon>
        <taxon>Chlorophyceae</taxon>
        <taxon>CS clade</taxon>
        <taxon>Chlamydomonadales</taxon>
        <taxon>Chlamydomonadaceae</taxon>
        <taxon>Chlamydomonas</taxon>
    </lineage>
</organism>
<evidence type="ECO:0000259" key="6">
    <source>
        <dbReference type="PROSITE" id="PS51999"/>
    </source>
</evidence>
<feature type="domain" description="CCHC-type" evidence="5">
    <location>
        <begin position="348"/>
        <end position="363"/>
    </location>
</feature>
<evidence type="ECO:0000256" key="3">
    <source>
        <dbReference type="ARBA" id="ARBA00022833"/>
    </source>
</evidence>
<dbReference type="EMBL" id="BEGY01000025">
    <property type="protein sequence ID" value="GAX77550.1"/>
    <property type="molecule type" value="Genomic_DNA"/>
</dbReference>
<evidence type="ECO:0000256" key="2">
    <source>
        <dbReference type="ARBA" id="ARBA00022771"/>
    </source>
</evidence>
<accession>A0A250X464</accession>
<keyword evidence="2 4" id="KW-0863">Zinc-finger</keyword>
<dbReference type="InterPro" id="IPR001878">
    <property type="entry name" value="Znf_CCHC"/>
</dbReference>
<dbReference type="PROSITE" id="PS51999">
    <property type="entry name" value="ZF_GRF"/>
    <property type="match status" value="2"/>
</dbReference>
<dbReference type="Pfam" id="PF06839">
    <property type="entry name" value="Zn_ribbon_GRF"/>
    <property type="match status" value="2"/>
</dbReference>
<dbReference type="InterPro" id="IPR010666">
    <property type="entry name" value="Znf_GRF"/>
</dbReference>
<gene>
    <name evidence="7" type="ORF">CEUSTIGMA_g4994.t1</name>
</gene>
<dbReference type="Proteomes" id="UP000232323">
    <property type="component" value="Unassembled WGS sequence"/>
</dbReference>
<evidence type="ECO:0000256" key="4">
    <source>
        <dbReference type="PROSITE-ProRule" id="PRU00047"/>
    </source>
</evidence>